<evidence type="ECO:0000313" key="2">
    <source>
        <dbReference type="Proteomes" id="UP001153331"/>
    </source>
</evidence>
<proteinExistence type="predicted"/>
<gene>
    <name evidence="1" type="ORF">OPT61_g7017</name>
</gene>
<organism evidence="1 2">
    <name type="scientific">Boeremia exigua</name>
    <dbReference type="NCBI Taxonomy" id="749465"/>
    <lineage>
        <taxon>Eukaryota</taxon>
        <taxon>Fungi</taxon>
        <taxon>Dikarya</taxon>
        <taxon>Ascomycota</taxon>
        <taxon>Pezizomycotina</taxon>
        <taxon>Dothideomycetes</taxon>
        <taxon>Pleosporomycetidae</taxon>
        <taxon>Pleosporales</taxon>
        <taxon>Pleosporineae</taxon>
        <taxon>Didymellaceae</taxon>
        <taxon>Boeremia</taxon>
    </lineage>
</organism>
<keyword evidence="2" id="KW-1185">Reference proteome</keyword>
<name>A0ACC2I3Z9_9PLEO</name>
<accession>A0ACC2I3Z9</accession>
<dbReference type="Proteomes" id="UP001153331">
    <property type="component" value="Unassembled WGS sequence"/>
</dbReference>
<dbReference type="EMBL" id="JAPHNI010000543">
    <property type="protein sequence ID" value="KAJ8110032.1"/>
    <property type="molecule type" value="Genomic_DNA"/>
</dbReference>
<reference evidence="1" key="1">
    <citation type="submission" date="2022-11" db="EMBL/GenBank/DDBJ databases">
        <title>Genome Sequence of Boeremia exigua.</title>
        <authorList>
            <person name="Buettner E."/>
        </authorList>
    </citation>
    <scope>NUCLEOTIDE SEQUENCE</scope>
    <source>
        <strain evidence="1">CU02</strain>
    </source>
</reference>
<evidence type="ECO:0000313" key="1">
    <source>
        <dbReference type="EMBL" id="KAJ8110032.1"/>
    </source>
</evidence>
<comment type="caution">
    <text evidence="1">The sequence shown here is derived from an EMBL/GenBank/DDBJ whole genome shotgun (WGS) entry which is preliminary data.</text>
</comment>
<sequence>MAANTTVVDFASNPPTQGAETSRLGPENAASSSLPSERSSRHTSLTIDSAIDIIKSAASSRSKITEKSAISSISDRTATITPHTSSSRPPLSTLLAYTALCTSIFLVALDTVLIPTALPTISESFHIPDSLYAWTGSAYLLANASSIPFWGTLADVFGRKPVLLVANFVFLLGSIICAVSINAPMLVAGRAVQGLGGGGVNCLVYVCVSDLFTIRNRSFYLGIVGAVWAVASALGPVLGGIFAENLSWRWCFYINLPIVSFAIVLLYFTLHLHNPRTAFLAGICSIDWLGTFTILAATILLLVGLQTGGTTTYTSPMVISFLVLGSLAYVIFPFTQWWEDAHGGSPIMPLRIFKDRSNLSALGVCAFDALVFNSVAYFVPLYFQIVAGRSPSSTGVLMLALAIPLTIVSLTSGFAIEKNGRFMDWMQGGLLLMTAGVGALISLPSSFDVGKAVGFLVLIGAGFGPTFHTPLIALQTRISAKDMAVGTATFGFVRMLSGAIGVVLGQVVFQALMHGSLDNILDAGVPEDFAQQLARGEAVSQAGAVVALDAVQQNVVRSAFMSALRGTFICYTVVAALGLLTTFGIKRVTLKRETNEDTPNEQQPQAEGDVESGRVQPSKNSL</sequence>
<protein>
    <submittedName>
        <fullName evidence="1">Uncharacterized protein</fullName>
    </submittedName>
</protein>